<dbReference type="Gene3D" id="3.10.310.50">
    <property type="match status" value="1"/>
</dbReference>
<dbReference type="PANTHER" id="PTHR30373:SF8">
    <property type="entry name" value="BLL7265 PROTEIN"/>
    <property type="match status" value="1"/>
</dbReference>
<evidence type="ECO:0000259" key="1">
    <source>
        <dbReference type="Pfam" id="PF04536"/>
    </source>
</evidence>
<dbReference type="PANTHER" id="PTHR30373">
    <property type="entry name" value="UPF0603 PROTEIN YGCG"/>
    <property type="match status" value="1"/>
</dbReference>
<gene>
    <name evidence="2" type="ORF">QB898_01750</name>
</gene>
<dbReference type="RefSeq" id="WP_102283383.1">
    <property type="nucleotide sequence ID" value="NZ_JARVII010000002.1"/>
</dbReference>
<dbReference type="AlphaFoldDB" id="A0AAW6RI09"/>
<dbReference type="Proteomes" id="UP001237156">
    <property type="component" value="Unassembled WGS sequence"/>
</dbReference>
<protein>
    <submittedName>
        <fullName evidence="2">TPM domain-containing protein</fullName>
    </submittedName>
</protein>
<accession>A0AAW6RI09</accession>
<dbReference type="Pfam" id="PF04536">
    <property type="entry name" value="TPM_phosphatase"/>
    <property type="match status" value="1"/>
</dbReference>
<organism evidence="2 3">
    <name type="scientific">Ottowia cancrivicina</name>
    <dbReference type="NCBI Taxonomy" id="3040346"/>
    <lineage>
        <taxon>Bacteria</taxon>
        <taxon>Pseudomonadati</taxon>
        <taxon>Pseudomonadota</taxon>
        <taxon>Betaproteobacteria</taxon>
        <taxon>Burkholderiales</taxon>
        <taxon>Comamonadaceae</taxon>
        <taxon>Ottowia</taxon>
    </lineage>
</organism>
<feature type="domain" description="TPM" evidence="1">
    <location>
        <begin position="25"/>
        <end position="150"/>
    </location>
</feature>
<reference evidence="2 3" key="1">
    <citation type="submission" date="2023-04" db="EMBL/GenBank/DDBJ databases">
        <title>Ottowia paracancer sp. nov., isolated from human stomach.</title>
        <authorList>
            <person name="Song Y."/>
        </authorList>
    </citation>
    <scope>NUCLEOTIDE SEQUENCE [LARGE SCALE GENOMIC DNA]</scope>
    <source>
        <strain evidence="2 3">10c7w1</strain>
    </source>
</reference>
<proteinExistence type="predicted"/>
<dbReference type="InterPro" id="IPR007621">
    <property type="entry name" value="TPM_dom"/>
</dbReference>
<keyword evidence="3" id="KW-1185">Reference proteome</keyword>
<dbReference type="EMBL" id="JARVII010000002">
    <property type="protein sequence ID" value="MDG9698454.1"/>
    <property type="molecule type" value="Genomic_DNA"/>
</dbReference>
<comment type="caution">
    <text evidence="2">The sequence shown here is derived from an EMBL/GenBank/DDBJ whole genome shotgun (WGS) entry which is preliminary data.</text>
</comment>
<sequence>MLHSSRLLHHLWLDEADARRAVPPALAQRLARLVAESEARHEGEVRLCVEGSLPISYLWRHVRRRQPMPQVLRERALMLFAKLRVWDTRQRNGVLVYLNLAARAIEIVPDRGLAERAPPPEWAAVSERLAGALGAGRFEEGLTNALAEVTALLEKHFPEPPDAACRPAPDNQLPDAVVLC</sequence>
<name>A0AAW6RI09_9BURK</name>
<evidence type="ECO:0000313" key="3">
    <source>
        <dbReference type="Proteomes" id="UP001237156"/>
    </source>
</evidence>
<evidence type="ECO:0000313" key="2">
    <source>
        <dbReference type="EMBL" id="MDG9698454.1"/>
    </source>
</evidence>